<comment type="caution">
    <text evidence="2">The sequence shown here is derived from an EMBL/GenBank/DDBJ whole genome shotgun (WGS) entry which is preliminary data.</text>
</comment>
<accession>A0A2T4U311</accession>
<protein>
    <recommendedName>
        <fullName evidence="4">DUF2178 domain-containing protein</fullName>
    </recommendedName>
</protein>
<evidence type="ECO:0008006" key="4">
    <source>
        <dbReference type="Google" id="ProtNLM"/>
    </source>
</evidence>
<keyword evidence="3" id="KW-1185">Reference proteome</keyword>
<keyword evidence="1" id="KW-1133">Transmembrane helix</keyword>
<keyword evidence="1" id="KW-0472">Membrane</keyword>
<dbReference type="RefSeq" id="WP_107585974.1">
    <property type="nucleotide sequence ID" value="NZ_PZJJ01000033.1"/>
</dbReference>
<sequence>MDWVKIVYSILLLIAGGWILIAHLPSKGDERKQFIKMKAQSYAFIVVVGTLILYVGQSLIAAILGGAGPAISPLTFLTVISIIYLGTLLVHGKKHGG</sequence>
<dbReference type="EMBL" id="PZJJ01000033">
    <property type="protein sequence ID" value="PTL37790.1"/>
    <property type="molecule type" value="Genomic_DNA"/>
</dbReference>
<name>A0A2T4U311_9BACI</name>
<keyword evidence="1" id="KW-0812">Transmembrane</keyword>
<feature type="transmembrane region" description="Helical" evidence="1">
    <location>
        <begin position="42"/>
        <end position="64"/>
    </location>
</feature>
<proteinExistence type="predicted"/>
<dbReference type="AlphaFoldDB" id="A0A2T4U311"/>
<dbReference type="OrthoDB" id="2971683at2"/>
<organism evidence="2 3">
    <name type="scientific">Alkalicoccus saliphilus</name>
    <dbReference type="NCBI Taxonomy" id="200989"/>
    <lineage>
        <taxon>Bacteria</taxon>
        <taxon>Bacillati</taxon>
        <taxon>Bacillota</taxon>
        <taxon>Bacilli</taxon>
        <taxon>Bacillales</taxon>
        <taxon>Bacillaceae</taxon>
        <taxon>Alkalicoccus</taxon>
    </lineage>
</organism>
<evidence type="ECO:0000256" key="1">
    <source>
        <dbReference type="SAM" id="Phobius"/>
    </source>
</evidence>
<reference evidence="2 3" key="1">
    <citation type="submission" date="2018-03" db="EMBL/GenBank/DDBJ databases">
        <title>Alkalicoccus saliphilus sp. nov., isolated from a mineral pool.</title>
        <authorList>
            <person name="Zhao B."/>
        </authorList>
    </citation>
    <scope>NUCLEOTIDE SEQUENCE [LARGE SCALE GENOMIC DNA]</scope>
    <source>
        <strain evidence="2 3">6AG</strain>
    </source>
</reference>
<evidence type="ECO:0000313" key="2">
    <source>
        <dbReference type="EMBL" id="PTL37790.1"/>
    </source>
</evidence>
<gene>
    <name evidence="2" type="ORF">C6Y45_14610</name>
</gene>
<feature type="transmembrane region" description="Helical" evidence="1">
    <location>
        <begin position="70"/>
        <end position="90"/>
    </location>
</feature>
<dbReference type="Proteomes" id="UP000240509">
    <property type="component" value="Unassembled WGS sequence"/>
</dbReference>
<feature type="transmembrane region" description="Helical" evidence="1">
    <location>
        <begin position="6"/>
        <end position="22"/>
    </location>
</feature>
<evidence type="ECO:0000313" key="3">
    <source>
        <dbReference type="Proteomes" id="UP000240509"/>
    </source>
</evidence>